<gene>
    <name evidence="1" type="ORF">MEUPH1_LOCUS26668</name>
</gene>
<sequence>MMTVNSVICRAKFPKLFGGPTGNLVVACNDTRINNPLNVLWDYRYDKVVDPFTVTLNDSDELLADGNFRFRCNFGGRDNMHNKYIEHPYTVDSDR</sequence>
<dbReference type="Proteomes" id="UP001160148">
    <property type="component" value="Unassembled WGS sequence"/>
</dbReference>
<organism evidence="1 2">
    <name type="scientific">Macrosiphum euphorbiae</name>
    <name type="common">potato aphid</name>
    <dbReference type="NCBI Taxonomy" id="13131"/>
    <lineage>
        <taxon>Eukaryota</taxon>
        <taxon>Metazoa</taxon>
        <taxon>Ecdysozoa</taxon>
        <taxon>Arthropoda</taxon>
        <taxon>Hexapoda</taxon>
        <taxon>Insecta</taxon>
        <taxon>Pterygota</taxon>
        <taxon>Neoptera</taxon>
        <taxon>Paraneoptera</taxon>
        <taxon>Hemiptera</taxon>
        <taxon>Sternorrhyncha</taxon>
        <taxon>Aphidomorpha</taxon>
        <taxon>Aphidoidea</taxon>
        <taxon>Aphididae</taxon>
        <taxon>Macrosiphini</taxon>
        <taxon>Macrosiphum</taxon>
    </lineage>
</organism>
<keyword evidence="2" id="KW-1185">Reference proteome</keyword>
<reference evidence="1 2" key="1">
    <citation type="submission" date="2023-01" db="EMBL/GenBank/DDBJ databases">
        <authorList>
            <person name="Whitehead M."/>
        </authorList>
    </citation>
    <scope>NUCLEOTIDE SEQUENCE [LARGE SCALE GENOMIC DNA]</scope>
</reference>
<accession>A0AAV0XZ54</accession>
<dbReference type="InterPro" id="IPR006725">
    <property type="entry name" value="PIF2"/>
</dbReference>
<dbReference type="Pfam" id="PF04631">
    <property type="entry name" value="PIF2"/>
    <property type="match status" value="1"/>
</dbReference>
<evidence type="ECO:0000313" key="2">
    <source>
        <dbReference type="Proteomes" id="UP001160148"/>
    </source>
</evidence>
<evidence type="ECO:0000313" key="1">
    <source>
        <dbReference type="EMBL" id="CAI6372849.1"/>
    </source>
</evidence>
<dbReference type="EMBL" id="CARXXK010001085">
    <property type="protein sequence ID" value="CAI6372849.1"/>
    <property type="molecule type" value="Genomic_DNA"/>
</dbReference>
<proteinExistence type="predicted"/>
<name>A0AAV0XZ54_9HEMI</name>
<protein>
    <submittedName>
        <fullName evidence="1">Uncharacterized protein</fullName>
    </submittedName>
</protein>
<comment type="caution">
    <text evidence="1">The sequence shown here is derived from an EMBL/GenBank/DDBJ whole genome shotgun (WGS) entry which is preliminary data.</text>
</comment>
<dbReference type="AlphaFoldDB" id="A0AAV0XZ54"/>